<protein>
    <submittedName>
        <fullName evidence="1">Uncharacterized protein</fullName>
    </submittedName>
</protein>
<accession>F0EXB5</accession>
<keyword evidence="2" id="KW-1185">Reference proteome</keyword>
<proteinExistence type="predicted"/>
<evidence type="ECO:0000313" key="1">
    <source>
        <dbReference type="EMBL" id="EGC18344.1"/>
    </source>
</evidence>
<gene>
    <name evidence="1" type="ORF">HMPREF9098_0493</name>
</gene>
<dbReference type="HOGENOM" id="CLU_3026218_0_0_4"/>
<reference evidence="1 2" key="1">
    <citation type="submission" date="2011-01" db="EMBL/GenBank/DDBJ databases">
        <authorList>
            <person name="Muzny D."/>
            <person name="Qin X."/>
            <person name="Deng J."/>
            <person name="Jiang H."/>
            <person name="Liu Y."/>
            <person name="Qu J."/>
            <person name="Song X.-Z."/>
            <person name="Zhang L."/>
            <person name="Thornton R."/>
            <person name="Coyle M."/>
            <person name="Francisco L."/>
            <person name="Jackson L."/>
            <person name="Javaid M."/>
            <person name="Korchina V."/>
            <person name="Kovar C."/>
            <person name="Mata R."/>
            <person name="Mathew T."/>
            <person name="Ngo R."/>
            <person name="Nguyen L."/>
            <person name="Nguyen N."/>
            <person name="Okwuonu G."/>
            <person name="Ongeri F."/>
            <person name="Pham C."/>
            <person name="Simmons D."/>
            <person name="Wilczek-Boney K."/>
            <person name="Hale W."/>
            <person name="Jakkamsetti A."/>
            <person name="Pham P."/>
            <person name="Ruth R."/>
            <person name="San Lucas F."/>
            <person name="Warren J."/>
            <person name="Zhang J."/>
            <person name="Zhao Z."/>
            <person name="Zhou C."/>
            <person name="Zhu D."/>
            <person name="Lee S."/>
            <person name="Bess C."/>
            <person name="Blankenburg K."/>
            <person name="Forbes L."/>
            <person name="Fu Q."/>
            <person name="Gubbala S."/>
            <person name="Hirani K."/>
            <person name="Jayaseelan J.C."/>
            <person name="Lara F."/>
            <person name="Munidasa M."/>
            <person name="Palculict T."/>
            <person name="Patil S."/>
            <person name="Pu L.-L."/>
            <person name="Saada N."/>
            <person name="Tang L."/>
            <person name="Weissenberger G."/>
            <person name="Zhu Y."/>
            <person name="Hemphill L."/>
            <person name="Shang Y."/>
            <person name="Youmans B."/>
            <person name="Ayvaz T."/>
            <person name="Ross M."/>
            <person name="Santibanez J."/>
            <person name="Aqrawi P."/>
            <person name="Gross S."/>
            <person name="Joshi V."/>
            <person name="Fowler G."/>
            <person name="Nazareth L."/>
            <person name="Reid J."/>
            <person name="Worley K."/>
            <person name="Petrosino J."/>
            <person name="Highlander S."/>
            <person name="Gibbs R."/>
        </authorList>
    </citation>
    <scope>NUCLEOTIDE SEQUENCE [LARGE SCALE GENOMIC DNA]</scope>
    <source>
        <strain evidence="1 2">ATCC 33394</strain>
    </source>
</reference>
<dbReference type="STRING" id="888741.HMPREF9098_0493"/>
<evidence type="ECO:0000313" key="2">
    <source>
        <dbReference type="Proteomes" id="UP000004088"/>
    </source>
</evidence>
<sequence>MYALRLAALSHFYFNPLYINLKSLFHIKVQAALAHPPVCRRLCSLSTPHYACTRN</sequence>
<dbReference type="AlphaFoldDB" id="F0EXB5"/>
<comment type="caution">
    <text evidence="1">The sequence shown here is derived from an EMBL/GenBank/DDBJ whole genome shotgun (WGS) entry which is preliminary data.</text>
</comment>
<dbReference type="EMBL" id="AEWV01000006">
    <property type="protein sequence ID" value="EGC18344.1"/>
    <property type="molecule type" value="Genomic_DNA"/>
</dbReference>
<name>F0EXB5_9NEIS</name>
<dbReference type="Proteomes" id="UP000004088">
    <property type="component" value="Unassembled WGS sequence"/>
</dbReference>
<organism evidence="1 2">
    <name type="scientific">Kingella denitrificans ATCC 33394</name>
    <dbReference type="NCBI Taxonomy" id="888741"/>
    <lineage>
        <taxon>Bacteria</taxon>
        <taxon>Pseudomonadati</taxon>
        <taxon>Pseudomonadota</taxon>
        <taxon>Betaproteobacteria</taxon>
        <taxon>Neisseriales</taxon>
        <taxon>Neisseriaceae</taxon>
        <taxon>Kingella</taxon>
    </lineage>
</organism>